<gene>
    <name evidence="1" type="ORF">EDB81DRAFT_827571</name>
</gene>
<reference evidence="1" key="1">
    <citation type="journal article" date="2021" name="Nat. Commun.">
        <title>Genetic determinants of endophytism in the Arabidopsis root mycobiome.</title>
        <authorList>
            <person name="Mesny F."/>
            <person name="Miyauchi S."/>
            <person name="Thiergart T."/>
            <person name="Pickel B."/>
            <person name="Atanasova L."/>
            <person name="Karlsson M."/>
            <person name="Huettel B."/>
            <person name="Barry K.W."/>
            <person name="Haridas S."/>
            <person name="Chen C."/>
            <person name="Bauer D."/>
            <person name="Andreopoulos W."/>
            <person name="Pangilinan J."/>
            <person name="LaButti K."/>
            <person name="Riley R."/>
            <person name="Lipzen A."/>
            <person name="Clum A."/>
            <person name="Drula E."/>
            <person name="Henrissat B."/>
            <person name="Kohler A."/>
            <person name="Grigoriev I.V."/>
            <person name="Martin F.M."/>
            <person name="Hacquard S."/>
        </authorList>
    </citation>
    <scope>NUCLEOTIDE SEQUENCE</scope>
    <source>
        <strain evidence="1">MPI-CAGE-AT-0147</strain>
    </source>
</reference>
<accession>A0A9P9D3B2</accession>
<dbReference type="EMBL" id="JAGMUV010000037">
    <property type="protein sequence ID" value="KAH7112725.1"/>
    <property type="molecule type" value="Genomic_DNA"/>
</dbReference>
<protein>
    <submittedName>
        <fullName evidence="1">Uncharacterized protein</fullName>
    </submittedName>
</protein>
<evidence type="ECO:0000313" key="2">
    <source>
        <dbReference type="Proteomes" id="UP000738349"/>
    </source>
</evidence>
<keyword evidence="2" id="KW-1185">Reference proteome</keyword>
<evidence type="ECO:0000313" key="1">
    <source>
        <dbReference type="EMBL" id="KAH7112725.1"/>
    </source>
</evidence>
<proteinExistence type="predicted"/>
<comment type="caution">
    <text evidence="1">The sequence shown here is derived from an EMBL/GenBank/DDBJ whole genome shotgun (WGS) entry which is preliminary data.</text>
</comment>
<name>A0A9P9D3B2_9HYPO</name>
<organism evidence="1 2">
    <name type="scientific">Dactylonectria macrodidyma</name>
    <dbReference type="NCBI Taxonomy" id="307937"/>
    <lineage>
        <taxon>Eukaryota</taxon>
        <taxon>Fungi</taxon>
        <taxon>Dikarya</taxon>
        <taxon>Ascomycota</taxon>
        <taxon>Pezizomycotina</taxon>
        <taxon>Sordariomycetes</taxon>
        <taxon>Hypocreomycetidae</taxon>
        <taxon>Hypocreales</taxon>
        <taxon>Nectriaceae</taxon>
        <taxon>Dactylonectria</taxon>
    </lineage>
</organism>
<sequence>MGLKKFLGPLLAQISFLVGPKFCMDGRKTCNNWMTASKKWDHTLAAGITPGLFTLNFTHPQFIYFGFRTQCCLMSCFIAQ</sequence>
<dbReference type="AlphaFoldDB" id="A0A9P9D3B2"/>
<dbReference type="Proteomes" id="UP000738349">
    <property type="component" value="Unassembled WGS sequence"/>
</dbReference>